<organism evidence="1 2">
    <name type="scientific">Riemerella anatipestifer</name>
    <name type="common">Moraxella anatipestifer</name>
    <dbReference type="NCBI Taxonomy" id="34085"/>
    <lineage>
        <taxon>Bacteria</taxon>
        <taxon>Pseudomonadati</taxon>
        <taxon>Bacteroidota</taxon>
        <taxon>Flavobacteriia</taxon>
        <taxon>Flavobacteriales</taxon>
        <taxon>Weeksellaceae</taxon>
        <taxon>Riemerella</taxon>
    </lineage>
</organism>
<dbReference type="EMBL" id="CP011859">
    <property type="protein sequence ID" value="AQY22415.1"/>
    <property type="molecule type" value="Genomic_DNA"/>
</dbReference>
<proteinExistence type="predicted"/>
<dbReference type="Proteomes" id="UP000189883">
    <property type="component" value="Chromosome"/>
</dbReference>
<evidence type="ECO:0000313" key="1">
    <source>
        <dbReference type="EMBL" id="AQY22415.1"/>
    </source>
</evidence>
<gene>
    <name evidence="1" type="ORF">AB406_1470</name>
</gene>
<dbReference type="AlphaFoldDB" id="A0A1S7DTH1"/>
<evidence type="ECO:0000313" key="2">
    <source>
        <dbReference type="Proteomes" id="UP000189883"/>
    </source>
</evidence>
<reference evidence="1 2" key="1">
    <citation type="submission" date="2015-06" db="EMBL/GenBank/DDBJ databases">
        <title>R. anatipestifer strain HXb2 is the most virulent strain so far, and the genome sequence would help us uncover the pathogenesis.</title>
        <authorList>
            <person name="Hu Q."/>
            <person name="Qi J."/>
            <person name="Bo H."/>
            <person name="Liu G."/>
            <person name="Tao M."/>
            <person name="Ding Y."/>
            <person name="Xue Y."/>
        </authorList>
    </citation>
    <scope>NUCLEOTIDE SEQUENCE [LARGE SCALE GENOMIC DNA]</scope>
    <source>
        <strain evidence="1 2">HXb2</strain>
    </source>
</reference>
<accession>A0A1S7DTH1</accession>
<sequence length="40" mass="4420">MEMKTMLSIPNTISKKVSVKSAIQASADENTSKNSIIYFI</sequence>
<name>A0A1S7DTH1_RIEAN</name>
<protein>
    <submittedName>
        <fullName evidence="1">Uncharacterized protein</fullName>
    </submittedName>
</protein>